<accession>A0A964WXV7</accession>
<dbReference type="InterPro" id="IPR026341">
    <property type="entry name" value="T9SS_type_B"/>
</dbReference>
<name>A0A964WXV7_9FLAO</name>
<keyword evidence="3" id="KW-1185">Reference proteome</keyword>
<dbReference type="NCBIfam" id="TIGR04131">
    <property type="entry name" value="Bac_Flav_CTERM"/>
    <property type="match status" value="1"/>
</dbReference>
<evidence type="ECO:0000313" key="3">
    <source>
        <dbReference type="Proteomes" id="UP000667650"/>
    </source>
</evidence>
<dbReference type="Pfam" id="PF13585">
    <property type="entry name" value="CHU_C"/>
    <property type="match status" value="1"/>
</dbReference>
<keyword evidence="1" id="KW-0732">Signal</keyword>
<protein>
    <submittedName>
        <fullName evidence="2">T9SS type B sorting domain-containing protein</fullName>
    </submittedName>
</protein>
<reference evidence="2" key="1">
    <citation type="submission" date="2020-01" db="EMBL/GenBank/DDBJ databases">
        <title>Muricauda ochracea sp. nov., isolated from a tidal flat of Garorim bay in Korea.</title>
        <authorList>
            <person name="Kim D."/>
            <person name="Yoo Y."/>
            <person name="Kim J.-J."/>
        </authorList>
    </citation>
    <scope>NUCLEOTIDE SEQUENCE</scope>
    <source>
        <strain evidence="2">JGD-17</strain>
    </source>
</reference>
<proteinExistence type="predicted"/>
<sequence length="389" mass="42829">MKKLLYIPFLFFAVITNAQNGLYNGSGNIRIHTDGNLGFHTNLINNGPFDQNQGLVGFYGGSALQVLGNTVASFNDIEVMAPGSVILQNAMAVENNMNFVDGDIISSKGDKNIFLNFGDTGFFTGENDDSKVTGFAAITNQDFFSFPVGDVDQLRPLVLESENPPPMALCAYFFEDPSDPPSLLESFNVFEKNREIGNVSNREFWVVESNVPGRVTISWNARSALGGIPNITFESIIAVGWSKVTNRWEIIGNFAQSGDINQGFLTSQTFVPSDYAAITFGTVPLPKDTFAVNNPTLGNYFLSPNGDGVNDFLIIDGMSDSPNNNIQIYNRFGQKVYERNNYVDEFTGTTNTGSLIMSQDIGLPEGIYYYLVSLNDLELQYTGFVFLDR</sequence>
<dbReference type="Proteomes" id="UP000667650">
    <property type="component" value="Unassembled WGS sequence"/>
</dbReference>
<feature type="chain" id="PRO_5036779011" evidence="1">
    <location>
        <begin position="19"/>
        <end position="389"/>
    </location>
</feature>
<comment type="caution">
    <text evidence="2">The sequence shown here is derived from an EMBL/GenBank/DDBJ whole genome shotgun (WGS) entry which is preliminary data.</text>
</comment>
<dbReference type="AlphaFoldDB" id="A0A964WXV7"/>
<organism evidence="2 3">
    <name type="scientific">Flagellimonas ochracea</name>
    <dbReference type="NCBI Taxonomy" id="2696472"/>
    <lineage>
        <taxon>Bacteria</taxon>
        <taxon>Pseudomonadati</taxon>
        <taxon>Bacteroidota</taxon>
        <taxon>Flavobacteriia</taxon>
        <taxon>Flavobacteriales</taxon>
        <taxon>Flavobacteriaceae</taxon>
        <taxon>Flagellimonas</taxon>
    </lineage>
</organism>
<evidence type="ECO:0000313" key="2">
    <source>
        <dbReference type="EMBL" id="NAY92470.1"/>
    </source>
</evidence>
<feature type="signal peptide" evidence="1">
    <location>
        <begin position="1"/>
        <end position="18"/>
    </location>
</feature>
<gene>
    <name evidence="2" type="ORF">GTQ34_11110</name>
</gene>
<evidence type="ECO:0000256" key="1">
    <source>
        <dbReference type="SAM" id="SignalP"/>
    </source>
</evidence>
<dbReference type="RefSeq" id="WP_166523887.1">
    <property type="nucleotide sequence ID" value="NZ_JAAABI010000003.1"/>
</dbReference>
<dbReference type="EMBL" id="JAAABI010000003">
    <property type="protein sequence ID" value="NAY92470.1"/>
    <property type="molecule type" value="Genomic_DNA"/>
</dbReference>